<evidence type="ECO:0000313" key="2">
    <source>
        <dbReference type="Proteomes" id="UP000199397"/>
    </source>
</evidence>
<name>A0A1H4CFY6_9GAMM</name>
<dbReference type="OrthoDB" id="199233at2"/>
<protein>
    <submittedName>
        <fullName evidence="1">Uncharacterized protein</fullName>
    </submittedName>
</protein>
<reference evidence="1 2" key="1">
    <citation type="submission" date="2016-10" db="EMBL/GenBank/DDBJ databases">
        <authorList>
            <person name="de Groot N.N."/>
        </authorList>
    </citation>
    <scope>NUCLEOTIDE SEQUENCE [LARGE SCALE GENOMIC DNA]</scope>
    <source>
        <strain evidence="1 2">DSM 21228</strain>
    </source>
</reference>
<accession>A0A1H4CFY6</accession>
<organism evidence="1 2">
    <name type="scientific">Thiothrix caldifontis</name>
    <dbReference type="NCBI Taxonomy" id="525918"/>
    <lineage>
        <taxon>Bacteria</taxon>
        <taxon>Pseudomonadati</taxon>
        <taxon>Pseudomonadota</taxon>
        <taxon>Gammaproteobacteria</taxon>
        <taxon>Thiotrichales</taxon>
        <taxon>Thiotrichaceae</taxon>
        <taxon>Thiothrix</taxon>
    </lineage>
</organism>
<gene>
    <name evidence="1" type="ORF">SAMN05660964_01932</name>
</gene>
<dbReference type="Proteomes" id="UP000199397">
    <property type="component" value="Unassembled WGS sequence"/>
</dbReference>
<dbReference type="RefSeq" id="WP_093067983.1">
    <property type="nucleotide sequence ID" value="NZ_FNQP01000010.1"/>
</dbReference>
<proteinExistence type="predicted"/>
<dbReference type="STRING" id="525918.SAMN05660964_01932"/>
<dbReference type="AlphaFoldDB" id="A0A1H4CFY6"/>
<evidence type="ECO:0000313" key="1">
    <source>
        <dbReference type="EMBL" id="SEA59345.1"/>
    </source>
</evidence>
<keyword evidence="2" id="KW-1185">Reference proteome</keyword>
<dbReference type="EMBL" id="FNQP01000010">
    <property type="protein sequence ID" value="SEA59345.1"/>
    <property type="molecule type" value="Genomic_DNA"/>
</dbReference>
<sequence length="62" mass="7585">MPNTNMTKTQWVELFRETGLDEATMRQWHRLFEQRHPAQHQAFLEWLQIPAEEVAQIRQHSR</sequence>